<evidence type="ECO:0000313" key="2">
    <source>
        <dbReference type="Proteomes" id="UP000035352"/>
    </source>
</evidence>
<dbReference type="RefSeq" id="WP_169788075.1">
    <property type="nucleotide sequence ID" value="NZ_CP011371.1"/>
</dbReference>
<dbReference type="Proteomes" id="UP000035352">
    <property type="component" value="Chromosome"/>
</dbReference>
<proteinExistence type="predicted"/>
<dbReference type="AlphaFoldDB" id="A0A0G3BPP0"/>
<dbReference type="STRING" id="413882.AAW51_4686"/>
<gene>
    <name evidence="1" type="ORF">AAW51_4686</name>
</gene>
<dbReference type="KEGG" id="pbh:AAW51_4686"/>
<reference evidence="1 2" key="1">
    <citation type="submission" date="2015-05" db="EMBL/GenBank/DDBJ databases">
        <authorList>
            <person name="Tang B."/>
            <person name="Yu Y."/>
        </authorList>
    </citation>
    <scope>NUCLEOTIDE SEQUENCE [LARGE SCALE GENOMIC DNA]</scope>
    <source>
        <strain evidence="1 2">DSM 7029</strain>
    </source>
</reference>
<evidence type="ECO:0000313" key="1">
    <source>
        <dbReference type="EMBL" id="AKJ31377.1"/>
    </source>
</evidence>
<organism evidence="1 2">
    <name type="scientific">Caldimonas brevitalea</name>
    <dbReference type="NCBI Taxonomy" id="413882"/>
    <lineage>
        <taxon>Bacteria</taxon>
        <taxon>Pseudomonadati</taxon>
        <taxon>Pseudomonadota</taxon>
        <taxon>Betaproteobacteria</taxon>
        <taxon>Burkholderiales</taxon>
        <taxon>Sphaerotilaceae</taxon>
        <taxon>Caldimonas</taxon>
    </lineage>
</organism>
<name>A0A0G3BPP0_9BURK</name>
<protein>
    <submittedName>
        <fullName evidence="1">Uncharacterized protein</fullName>
    </submittedName>
</protein>
<keyword evidence="2" id="KW-1185">Reference proteome</keyword>
<accession>A0A0G3BPP0</accession>
<sequence>MWKILAGFAVFAAAAIVLLMNGGDIDMSGEKHGADATHAPAAEGAASQ</sequence>
<dbReference type="PATRIC" id="fig|413882.6.peg.4894"/>
<dbReference type="EMBL" id="CP011371">
    <property type="protein sequence ID" value="AKJ31377.1"/>
    <property type="molecule type" value="Genomic_DNA"/>
</dbReference>